<protein>
    <recommendedName>
        <fullName evidence="1">UspA domain-containing protein</fullName>
    </recommendedName>
</protein>
<evidence type="ECO:0000259" key="1">
    <source>
        <dbReference type="Pfam" id="PF00582"/>
    </source>
</evidence>
<dbReference type="PANTHER" id="PTHR31964">
    <property type="entry name" value="ADENINE NUCLEOTIDE ALPHA HYDROLASES-LIKE SUPERFAMILY PROTEIN"/>
    <property type="match status" value="1"/>
</dbReference>
<evidence type="ECO:0000313" key="3">
    <source>
        <dbReference type="Proteomes" id="UP000815325"/>
    </source>
</evidence>
<gene>
    <name evidence="2" type="ORF">DUNSADRAFT_11950</name>
</gene>
<feature type="domain" description="UspA" evidence="1">
    <location>
        <begin position="125"/>
        <end position="175"/>
    </location>
</feature>
<dbReference type="CDD" id="cd23659">
    <property type="entry name" value="USP_At3g01520-like"/>
    <property type="match status" value="1"/>
</dbReference>
<dbReference type="PRINTS" id="PR01438">
    <property type="entry name" value="UNVRSLSTRESS"/>
</dbReference>
<dbReference type="EMBL" id="MU069887">
    <property type="protein sequence ID" value="KAF5832250.1"/>
    <property type="molecule type" value="Genomic_DNA"/>
</dbReference>
<organism evidence="2 3">
    <name type="scientific">Dunaliella salina</name>
    <name type="common">Green alga</name>
    <name type="synonym">Protococcus salinus</name>
    <dbReference type="NCBI Taxonomy" id="3046"/>
    <lineage>
        <taxon>Eukaryota</taxon>
        <taxon>Viridiplantae</taxon>
        <taxon>Chlorophyta</taxon>
        <taxon>core chlorophytes</taxon>
        <taxon>Chlorophyceae</taxon>
        <taxon>CS clade</taxon>
        <taxon>Chlamydomonadales</taxon>
        <taxon>Dunaliellaceae</taxon>
        <taxon>Dunaliella</taxon>
    </lineage>
</organism>
<accession>A0ABQ7GCC5</accession>
<dbReference type="InterPro" id="IPR006015">
    <property type="entry name" value="Universal_stress_UspA"/>
</dbReference>
<proteinExistence type="predicted"/>
<evidence type="ECO:0000313" key="2">
    <source>
        <dbReference type="EMBL" id="KAF5832250.1"/>
    </source>
</evidence>
<dbReference type="Pfam" id="PF00582">
    <property type="entry name" value="Usp"/>
    <property type="match status" value="2"/>
</dbReference>
<dbReference type="Gene3D" id="3.40.50.620">
    <property type="entry name" value="HUPs"/>
    <property type="match status" value="1"/>
</dbReference>
<name>A0ABQ7GCC5_DUNSA</name>
<keyword evidence="3" id="KW-1185">Reference proteome</keyword>
<reference evidence="2" key="1">
    <citation type="submission" date="2017-08" db="EMBL/GenBank/DDBJ databases">
        <authorList>
            <person name="Polle J.E."/>
            <person name="Barry K."/>
            <person name="Cushman J."/>
            <person name="Schmutz J."/>
            <person name="Tran D."/>
            <person name="Hathwaick L.T."/>
            <person name="Yim W.C."/>
            <person name="Jenkins J."/>
            <person name="Mckie-Krisberg Z.M."/>
            <person name="Prochnik S."/>
            <person name="Lindquist E."/>
            <person name="Dockter R.B."/>
            <person name="Adam C."/>
            <person name="Molina H."/>
            <person name="Bunkerborg J."/>
            <person name="Jin E."/>
            <person name="Buchheim M."/>
            <person name="Magnuson J."/>
        </authorList>
    </citation>
    <scope>NUCLEOTIDE SEQUENCE</scope>
    <source>
        <strain evidence="2">CCAP 19/18</strain>
    </source>
</reference>
<dbReference type="PANTHER" id="PTHR31964:SF113">
    <property type="entry name" value="USPA DOMAIN-CONTAINING PROTEIN"/>
    <property type="match status" value="1"/>
</dbReference>
<comment type="caution">
    <text evidence="2">The sequence shown here is derived from an EMBL/GenBank/DDBJ whole genome shotgun (WGS) entry which is preliminary data.</text>
</comment>
<dbReference type="SUPFAM" id="SSF52402">
    <property type="entry name" value="Adenine nucleotide alpha hydrolases-like"/>
    <property type="match status" value="1"/>
</dbReference>
<dbReference type="InterPro" id="IPR014729">
    <property type="entry name" value="Rossmann-like_a/b/a_fold"/>
</dbReference>
<dbReference type="InterPro" id="IPR006016">
    <property type="entry name" value="UspA"/>
</dbReference>
<feature type="domain" description="UspA" evidence="1">
    <location>
        <begin position="17"/>
        <end position="75"/>
    </location>
</feature>
<dbReference type="Proteomes" id="UP000815325">
    <property type="component" value="Unassembled WGS sequence"/>
</dbReference>
<sequence length="182" mass="20364">MVLSKVQYEGLQDLEGRRHIVVALDLSDNSWRATKYYAQELSKPGDVVHLVHVSRCLEPQVSVQHSYPGASYTVPELHRFDEKQHSEHIQGVIKSRFLPCFEGLGIQHILHLYFDTDNSPGTAIAAILNRVAEEVKASLMVMAAHNKAYGLTEFLLGSVAEECTQHSKFPVVVVRNWVNASA</sequence>